<dbReference type="Pfam" id="PF15963">
    <property type="entry name" value="Myb_DNA-bind_7"/>
    <property type="match status" value="1"/>
</dbReference>
<evidence type="ECO:0000313" key="3">
    <source>
        <dbReference type="EMBL" id="KAF2868495.1"/>
    </source>
</evidence>
<reference evidence="3 4" key="1">
    <citation type="submission" date="2020-01" db="EMBL/GenBank/DDBJ databases">
        <authorList>
            <consortium name="DOE Joint Genome Institute"/>
            <person name="Haridas S."/>
            <person name="Albert R."/>
            <person name="Binder M."/>
            <person name="Bloem J."/>
            <person name="Labutti K."/>
            <person name="Salamov A."/>
            <person name="Andreopoulos B."/>
            <person name="Baker S.E."/>
            <person name="Barry K."/>
            <person name="Bills G."/>
            <person name="Bluhm B.H."/>
            <person name="Cannon C."/>
            <person name="Castanera R."/>
            <person name="Culley D.E."/>
            <person name="Daum C."/>
            <person name="Ezra D."/>
            <person name="Gonzalez J.B."/>
            <person name="Henrissat B."/>
            <person name="Kuo A."/>
            <person name="Liang C."/>
            <person name="Lipzen A."/>
            <person name="Lutzoni F."/>
            <person name="Magnuson J."/>
            <person name="Mondo S."/>
            <person name="Nolan M."/>
            <person name="Ohm R."/>
            <person name="Pangilinan J."/>
            <person name="Park H.-J.H."/>
            <person name="Ramirez L."/>
            <person name="Alfaro M."/>
            <person name="Sun H."/>
            <person name="Tritt A."/>
            <person name="Yoshinaga Y."/>
            <person name="Zwiers L.-H.L."/>
            <person name="Turgeon B.G."/>
            <person name="Goodwin S.B."/>
            <person name="Spatafora J.W."/>
            <person name="Crous P.W."/>
            <person name="Grigoriev I.V."/>
        </authorList>
    </citation>
    <scope>NUCLEOTIDE SEQUENCE [LARGE SCALE GENOMIC DNA]</scope>
    <source>
        <strain evidence="3 4">CBS 611.86</strain>
    </source>
</reference>
<sequence length="801" mass="87679">MSADGGSAPPPPPPPTGASKTQASKFTTSFINKSGVGKKFAPKAVRRRPGAVAAAKATTEEVAASTPTAATSEVPASTEPHKSQAEPSPAPAIDSQTEQLPTPAATQEVSSQNTPAEQPVALPAAPVVHSAVASPTVNAANKSSPALAGIQHPVLEKEVRKGPSPVRETAQPLEDELESGRSPKRRRIEPVAQDKQVQSVPETATPAPILTTQDGTANPPDIRLENASNPTSTSEPSQEPATQPEHSQATEIPSSPQNATAVEPPVSEGQSSTQPSRPTTRGARPWTAVNQNSIEQAQGEGSGSKKKAPPRTRRRKGNTLRDFEDEEAEEARGGTGTVPKPSKKSKKTPARTRKPKANTLRELREEEEEGEETGPGDESRVAPPPLSEKAKGKRKVVDTTETEANVDASQAPAKRVRKARKDKGKKRNQPNEQEEGDGENVVEEERPKRKRKKKATTQVEGQEDQEGQDSQVPRRRRRPPREDTPSDAEDHVIEPEATFMADLASRNIRVGRLSALEKKMREVDWAEVKQRRKEEEAVAVAQNKRDARNREKERATEEATQQEGAPQYETVDGQIVLVQNSGNIDREGDALRAIDLMEHVEDHDVTKRTTTSSYLRLGKKHPTEFMLPGQGIRWTSEATAAFYTALENWGTDFEHIAPLFPGLSRRSIKLKFTREERADPARVRRALHAQKAVDYADYVRQTDGDLQALEALDDPDEIEARLNAELKVWEDKVKVEKAKRKEELEEIKARRRAQGLPSEDENERMDGNGSVKMGARKKKGVRKQVGFAVEEGVEMLGALDE</sequence>
<dbReference type="GO" id="GO:0001156">
    <property type="term" value="F:TFIIIC-class transcription factor complex binding"/>
    <property type="evidence" value="ECO:0007669"/>
    <property type="project" value="TreeGrafter"/>
</dbReference>
<accession>A0A7C8M642</accession>
<feature type="compositionally biased region" description="Basic and acidic residues" evidence="1">
    <location>
        <begin position="543"/>
        <end position="557"/>
    </location>
</feature>
<organism evidence="3 4">
    <name type="scientific">Massariosphaeria phaeospora</name>
    <dbReference type="NCBI Taxonomy" id="100035"/>
    <lineage>
        <taxon>Eukaryota</taxon>
        <taxon>Fungi</taxon>
        <taxon>Dikarya</taxon>
        <taxon>Ascomycota</taxon>
        <taxon>Pezizomycotina</taxon>
        <taxon>Dothideomycetes</taxon>
        <taxon>Pleosporomycetidae</taxon>
        <taxon>Pleosporales</taxon>
        <taxon>Pleosporales incertae sedis</taxon>
        <taxon>Massariosphaeria</taxon>
    </lineage>
</organism>
<feature type="region of interest" description="Disordered" evidence="1">
    <location>
        <begin position="1"/>
        <end position="119"/>
    </location>
</feature>
<dbReference type="PANTHER" id="PTHR22929">
    <property type="entry name" value="RNA POLYMERASE III TRANSCRIPTION INITIATION FACTOR B"/>
    <property type="match status" value="1"/>
</dbReference>
<feature type="compositionally biased region" description="Polar residues" evidence="1">
    <location>
        <begin position="268"/>
        <end position="279"/>
    </location>
</feature>
<gene>
    <name evidence="3" type="ORF">BDV95DRAFT_597348</name>
</gene>
<dbReference type="PANTHER" id="PTHR22929:SF0">
    <property type="entry name" value="TRANSCRIPTION FACTOR TFIIIB COMPONENT B'' HOMOLOG"/>
    <property type="match status" value="1"/>
</dbReference>
<feature type="region of interest" description="Disordered" evidence="1">
    <location>
        <begin position="746"/>
        <end position="777"/>
    </location>
</feature>
<feature type="compositionally biased region" description="Polar residues" evidence="1">
    <location>
        <begin position="94"/>
        <end position="114"/>
    </location>
</feature>
<dbReference type="AlphaFoldDB" id="A0A7C8M642"/>
<feature type="compositionally biased region" description="Polar residues" evidence="1">
    <location>
        <begin position="18"/>
        <end position="32"/>
    </location>
</feature>
<feature type="region of interest" description="Disordered" evidence="1">
    <location>
        <begin position="534"/>
        <end position="566"/>
    </location>
</feature>
<name>A0A7C8M642_9PLEO</name>
<feature type="compositionally biased region" description="Polar residues" evidence="1">
    <location>
        <begin position="65"/>
        <end position="75"/>
    </location>
</feature>
<feature type="compositionally biased region" description="Polar residues" evidence="1">
    <location>
        <begin position="226"/>
        <end position="260"/>
    </location>
</feature>
<feature type="compositionally biased region" description="Basic residues" evidence="1">
    <location>
        <begin position="414"/>
        <end position="428"/>
    </location>
</feature>
<proteinExistence type="predicted"/>
<dbReference type="Proteomes" id="UP000481861">
    <property type="component" value="Unassembled WGS sequence"/>
</dbReference>
<keyword evidence="4" id="KW-1185">Reference proteome</keyword>
<protein>
    <recommendedName>
        <fullName evidence="2">Transcription factor TFIIIB component B'' Myb domain-containing protein</fullName>
    </recommendedName>
</protein>
<dbReference type="GO" id="GO:0000126">
    <property type="term" value="C:transcription factor TFIIIB complex"/>
    <property type="evidence" value="ECO:0007669"/>
    <property type="project" value="TreeGrafter"/>
</dbReference>
<evidence type="ECO:0000259" key="2">
    <source>
        <dbReference type="Pfam" id="PF15963"/>
    </source>
</evidence>
<feature type="compositionally biased region" description="Acidic residues" evidence="1">
    <location>
        <begin position="432"/>
        <end position="442"/>
    </location>
</feature>
<comment type="caution">
    <text evidence="3">The sequence shown here is derived from an EMBL/GenBank/DDBJ whole genome shotgun (WGS) entry which is preliminary data.</text>
</comment>
<feature type="region of interest" description="Disordered" evidence="1">
    <location>
        <begin position="136"/>
        <end position="498"/>
    </location>
</feature>
<dbReference type="InterPro" id="IPR039467">
    <property type="entry name" value="TFIIIB_B''_Myb"/>
</dbReference>
<feature type="compositionally biased region" description="Basic and acidic residues" evidence="1">
    <location>
        <begin position="480"/>
        <end position="494"/>
    </location>
</feature>
<feature type="domain" description="Transcription factor TFIIIB component B'' Myb" evidence="2">
    <location>
        <begin position="633"/>
        <end position="703"/>
    </location>
</feature>
<feature type="compositionally biased region" description="Basic residues" evidence="1">
    <location>
        <begin position="40"/>
        <end position="49"/>
    </location>
</feature>
<dbReference type="OrthoDB" id="272624at2759"/>
<evidence type="ECO:0000313" key="4">
    <source>
        <dbReference type="Proteomes" id="UP000481861"/>
    </source>
</evidence>
<feature type="compositionally biased region" description="Low complexity" evidence="1">
    <location>
        <begin position="50"/>
        <end position="64"/>
    </location>
</feature>
<evidence type="ECO:0000256" key="1">
    <source>
        <dbReference type="SAM" id="MobiDB-lite"/>
    </source>
</evidence>
<feature type="compositionally biased region" description="Acidic residues" evidence="1">
    <location>
        <begin position="365"/>
        <end position="375"/>
    </location>
</feature>
<dbReference type="GO" id="GO:0070898">
    <property type="term" value="P:RNA polymerase III preinitiation complex assembly"/>
    <property type="evidence" value="ECO:0007669"/>
    <property type="project" value="TreeGrafter"/>
</dbReference>
<feature type="compositionally biased region" description="Basic residues" evidence="1">
    <location>
        <begin position="341"/>
        <end position="356"/>
    </location>
</feature>
<feature type="compositionally biased region" description="Basic residues" evidence="1">
    <location>
        <begin position="304"/>
        <end position="318"/>
    </location>
</feature>
<dbReference type="EMBL" id="JAADJZ010000019">
    <property type="protein sequence ID" value="KAF2868495.1"/>
    <property type="molecule type" value="Genomic_DNA"/>
</dbReference>